<name>A0A933MLC1_UNCT6</name>
<feature type="transmembrane region" description="Helical" evidence="8">
    <location>
        <begin position="68"/>
        <end position="98"/>
    </location>
</feature>
<evidence type="ECO:0000256" key="4">
    <source>
        <dbReference type="ARBA" id="ARBA00022475"/>
    </source>
</evidence>
<dbReference type="GO" id="GO:0035435">
    <property type="term" value="P:phosphate ion transmembrane transport"/>
    <property type="evidence" value="ECO:0007669"/>
    <property type="project" value="InterPro"/>
</dbReference>
<comment type="subcellular location">
    <subcellularLocation>
        <location evidence="1 8">Cell membrane</location>
        <topology evidence="1 8">Multi-pass membrane protein</topology>
    </subcellularLocation>
</comment>
<evidence type="ECO:0000259" key="9">
    <source>
        <dbReference type="PROSITE" id="PS50928"/>
    </source>
</evidence>
<feature type="domain" description="ABC transmembrane type-1" evidence="9">
    <location>
        <begin position="73"/>
        <end position="295"/>
    </location>
</feature>
<feature type="transmembrane region" description="Helical" evidence="8">
    <location>
        <begin position="119"/>
        <end position="139"/>
    </location>
</feature>
<dbReference type="PANTHER" id="PTHR43470">
    <property type="entry name" value="PHOSPHATE TRANSPORT SYSTEM PERMEASE PROTEIN PSTA-RELATED"/>
    <property type="match status" value="1"/>
</dbReference>
<evidence type="ECO:0000313" key="11">
    <source>
        <dbReference type="Proteomes" id="UP000736328"/>
    </source>
</evidence>
<dbReference type="AlphaFoldDB" id="A0A933MLC1"/>
<organism evidence="10 11">
    <name type="scientific">candidate division TA06 bacterium</name>
    <dbReference type="NCBI Taxonomy" id="2250710"/>
    <lineage>
        <taxon>Bacteria</taxon>
        <taxon>Bacteria division TA06</taxon>
    </lineage>
</organism>
<accession>A0A933MLC1</accession>
<dbReference type="InterPro" id="IPR035906">
    <property type="entry name" value="MetI-like_sf"/>
</dbReference>
<gene>
    <name evidence="10" type="primary">pstA</name>
    <name evidence="10" type="ORF">HY768_11810</name>
</gene>
<dbReference type="Proteomes" id="UP000736328">
    <property type="component" value="Unassembled WGS sequence"/>
</dbReference>
<evidence type="ECO:0000256" key="5">
    <source>
        <dbReference type="ARBA" id="ARBA00022692"/>
    </source>
</evidence>
<evidence type="ECO:0000256" key="3">
    <source>
        <dbReference type="ARBA" id="ARBA00022448"/>
    </source>
</evidence>
<sequence>MSLVNNPAKLSACRKTAEKLKVGLTSSAVLLILAILAVILGTVIAGGYKSLSWEFLTQPPTEGMTKGGIFPAIFGMVFSLIMMLIAVVPVGVATAVYLHEYARPGFFITKMIRGAVNNLAGVPSIVFGLFGLGFFIQFIGNGIDRSLGQSGLFGQPCILWASLTLALMNLPIIIVATEEALRAIPQEERAGALALGATKWQAIQHIVLPQAIPGILTGVVLVVSRGAGEVAPIMFTGAAYYLPYLPKLPTDQFMTLGYHIFVMTTQSPDIDATVPIAMGATLVLLALTISLNIIAIIIRSRTRSQLRKGR</sequence>
<keyword evidence="7 8" id="KW-0472">Membrane</keyword>
<evidence type="ECO:0000313" key="10">
    <source>
        <dbReference type="EMBL" id="MBI4727878.1"/>
    </source>
</evidence>
<comment type="similarity">
    <text evidence="2 8">Belongs to the binding-protein-dependent transport system permease family. CysTW subfamily.</text>
</comment>
<feature type="transmembrane region" description="Helical" evidence="8">
    <location>
        <begin position="24"/>
        <end position="48"/>
    </location>
</feature>
<evidence type="ECO:0000256" key="7">
    <source>
        <dbReference type="ARBA" id="ARBA00023136"/>
    </source>
</evidence>
<proteinExistence type="inferred from homology"/>
<dbReference type="NCBIfam" id="TIGR00974">
    <property type="entry name" value="3a0107s02c"/>
    <property type="match status" value="1"/>
</dbReference>
<dbReference type="Gene3D" id="1.10.3720.10">
    <property type="entry name" value="MetI-like"/>
    <property type="match status" value="1"/>
</dbReference>
<dbReference type="Pfam" id="PF00528">
    <property type="entry name" value="BPD_transp_1"/>
    <property type="match status" value="1"/>
</dbReference>
<dbReference type="InterPro" id="IPR005672">
    <property type="entry name" value="Phosphate_PstA"/>
</dbReference>
<dbReference type="EMBL" id="JACQXR010000167">
    <property type="protein sequence ID" value="MBI4727878.1"/>
    <property type="molecule type" value="Genomic_DNA"/>
</dbReference>
<feature type="transmembrane region" description="Helical" evidence="8">
    <location>
        <begin position="276"/>
        <end position="298"/>
    </location>
</feature>
<reference evidence="10" key="1">
    <citation type="submission" date="2020-07" db="EMBL/GenBank/DDBJ databases">
        <title>Huge and variable diversity of episymbiotic CPR bacteria and DPANN archaea in groundwater ecosystems.</title>
        <authorList>
            <person name="He C.Y."/>
            <person name="Keren R."/>
            <person name="Whittaker M."/>
            <person name="Farag I.F."/>
            <person name="Doudna J."/>
            <person name="Cate J.H.D."/>
            <person name="Banfield J.F."/>
        </authorList>
    </citation>
    <scope>NUCLEOTIDE SEQUENCE</scope>
    <source>
        <strain evidence="10">NC_groundwater_1520_Pr4_B-0.1um_53_5</strain>
    </source>
</reference>
<feature type="transmembrane region" description="Helical" evidence="8">
    <location>
        <begin position="202"/>
        <end position="224"/>
    </location>
</feature>
<keyword evidence="5 8" id="KW-0812">Transmembrane</keyword>
<dbReference type="GO" id="GO:0005886">
    <property type="term" value="C:plasma membrane"/>
    <property type="evidence" value="ECO:0007669"/>
    <property type="project" value="UniProtKB-SubCell"/>
</dbReference>
<dbReference type="GO" id="GO:0005315">
    <property type="term" value="F:phosphate transmembrane transporter activity"/>
    <property type="evidence" value="ECO:0007669"/>
    <property type="project" value="InterPro"/>
</dbReference>
<keyword evidence="4 8" id="KW-1003">Cell membrane</keyword>
<evidence type="ECO:0000256" key="8">
    <source>
        <dbReference type="RuleBase" id="RU363043"/>
    </source>
</evidence>
<comment type="caution">
    <text evidence="10">The sequence shown here is derived from an EMBL/GenBank/DDBJ whole genome shotgun (WGS) entry which is preliminary data.</text>
</comment>
<dbReference type="PANTHER" id="PTHR43470:SF6">
    <property type="entry name" value="PHOSPHATE TRANSPORT SYSTEM PERMEASE PROTEIN PSTA"/>
    <property type="match status" value="1"/>
</dbReference>
<keyword evidence="3" id="KW-0813">Transport</keyword>
<protein>
    <recommendedName>
        <fullName evidence="8">Phosphate transport system permease protein PstA</fullName>
    </recommendedName>
</protein>
<dbReference type="SUPFAM" id="SSF161098">
    <property type="entry name" value="MetI-like"/>
    <property type="match status" value="1"/>
</dbReference>
<keyword evidence="6 8" id="KW-1133">Transmembrane helix</keyword>
<dbReference type="PROSITE" id="PS50928">
    <property type="entry name" value="ABC_TM1"/>
    <property type="match status" value="1"/>
</dbReference>
<dbReference type="CDD" id="cd06261">
    <property type="entry name" value="TM_PBP2"/>
    <property type="match status" value="1"/>
</dbReference>
<feature type="transmembrane region" description="Helical" evidence="8">
    <location>
        <begin position="159"/>
        <end position="181"/>
    </location>
</feature>
<evidence type="ECO:0000256" key="1">
    <source>
        <dbReference type="ARBA" id="ARBA00004651"/>
    </source>
</evidence>
<dbReference type="InterPro" id="IPR000515">
    <property type="entry name" value="MetI-like"/>
</dbReference>
<evidence type="ECO:0000256" key="6">
    <source>
        <dbReference type="ARBA" id="ARBA00022989"/>
    </source>
</evidence>
<evidence type="ECO:0000256" key="2">
    <source>
        <dbReference type="ARBA" id="ARBA00007069"/>
    </source>
</evidence>